<dbReference type="OrthoDB" id="73314at2"/>
<sequence length="148" mass="16454">MAPSPNSKLHFQVEWQGSILGFSEVTGLAVQASASEYRAGGPNGVSKINKWLRFLIPGFGKPKHITLKRGIFLGSPAAFHKWRQAVDQSARHKADIRISMRNENQELVKVWRLKRARPVKIVAPDLKADGNEVAIESIELTCEGVKIE</sequence>
<dbReference type="RefSeq" id="WP_146902841.1">
    <property type="nucleotide sequence ID" value="NZ_BJYS01000040.1"/>
</dbReference>
<evidence type="ECO:0000313" key="2">
    <source>
        <dbReference type="Proteomes" id="UP000321532"/>
    </source>
</evidence>
<gene>
    <name evidence="1" type="ORF">AAE02nite_42170</name>
</gene>
<dbReference type="PANTHER" id="PTHR38009:SF1">
    <property type="entry name" value="CONSERVED HYPOTHETICAL PHAGE TAIL PROTEIN"/>
    <property type="match status" value="1"/>
</dbReference>
<name>A0A512B3L5_9BACT</name>
<dbReference type="AlphaFoldDB" id="A0A512B3L5"/>
<dbReference type="PANTHER" id="PTHR38009">
    <property type="entry name" value="CONSERVED HYPOTHETICAL PHAGE TAIL PROTEIN"/>
    <property type="match status" value="1"/>
</dbReference>
<dbReference type="InterPro" id="IPR010667">
    <property type="entry name" value="Phage_T4_Gp19"/>
</dbReference>
<dbReference type="EMBL" id="BJYS01000040">
    <property type="protein sequence ID" value="GEO06553.1"/>
    <property type="molecule type" value="Genomic_DNA"/>
</dbReference>
<dbReference type="Pfam" id="PF06841">
    <property type="entry name" value="Phage_T4_gp19"/>
    <property type="match status" value="1"/>
</dbReference>
<dbReference type="NCBIfam" id="TIGR02241">
    <property type="entry name" value="conserved hypothetical phage tail region protein"/>
    <property type="match status" value="1"/>
</dbReference>
<reference evidence="1 2" key="1">
    <citation type="submission" date="2019-07" db="EMBL/GenBank/DDBJ databases">
        <title>Whole genome shotgun sequence of Adhaeribacter aerolatus NBRC 106133.</title>
        <authorList>
            <person name="Hosoyama A."/>
            <person name="Uohara A."/>
            <person name="Ohji S."/>
            <person name="Ichikawa N."/>
        </authorList>
    </citation>
    <scope>NUCLEOTIDE SEQUENCE [LARGE SCALE GENOMIC DNA]</scope>
    <source>
        <strain evidence="1 2">NBRC 106133</strain>
    </source>
</reference>
<accession>A0A512B3L5</accession>
<protein>
    <submittedName>
        <fullName evidence="1">Phage tail protein</fullName>
    </submittedName>
</protein>
<dbReference type="Proteomes" id="UP000321532">
    <property type="component" value="Unassembled WGS sequence"/>
</dbReference>
<comment type="caution">
    <text evidence="1">The sequence shown here is derived from an EMBL/GenBank/DDBJ whole genome shotgun (WGS) entry which is preliminary data.</text>
</comment>
<organism evidence="1 2">
    <name type="scientific">Adhaeribacter aerolatus</name>
    <dbReference type="NCBI Taxonomy" id="670289"/>
    <lineage>
        <taxon>Bacteria</taxon>
        <taxon>Pseudomonadati</taxon>
        <taxon>Bacteroidota</taxon>
        <taxon>Cytophagia</taxon>
        <taxon>Cytophagales</taxon>
        <taxon>Hymenobacteraceae</taxon>
        <taxon>Adhaeribacter</taxon>
    </lineage>
</organism>
<proteinExistence type="predicted"/>
<keyword evidence="2" id="KW-1185">Reference proteome</keyword>
<dbReference type="InterPro" id="IPR011747">
    <property type="entry name" value="CHP02241"/>
</dbReference>
<evidence type="ECO:0000313" key="1">
    <source>
        <dbReference type="EMBL" id="GEO06553.1"/>
    </source>
</evidence>
<dbReference type="GO" id="GO:0005198">
    <property type="term" value="F:structural molecule activity"/>
    <property type="evidence" value="ECO:0007669"/>
    <property type="project" value="InterPro"/>
</dbReference>